<dbReference type="PANTHER" id="PTHR30487:SF0">
    <property type="entry name" value="PREPILIN LEADER PEPTIDASE_N-METHYLTRANSFERASE-RELATED"/>
    <property type="match status" value="1"/>
</dbReference>
<dbReference type="Gene3D" id="1.20.120.1220">
    <property type="match status" value="1"/>
</dbReference>
<organism evidence="10 11">
    <name type="scientific">Fictibacillus enclensis</name>
    <dbReference type="NCBI Taxonomy" id="1017270"/>
    <lineage>
        <taxon>Bacteria</taxon>
        <taxon>Bacillati</taxon>
        <taxon>Bacillota</taxon>
        <taxon>Bacilli</taxon>
        <taxon>Bacillales</taxon>
        <taxon>Fictibacillaceae</taxon>
        <taxon>Fictibacillus</taxon>
    </lineage>
</organism>
<feature type="domain" description="Prepilin type IV endopeptidase peptidase" evidence="8">
    <location>
        <begin position="102"/>
        <end position="204"/>
    </location>
</feature>
<dbReference type="GO" id="GO:0005886">
    <property type="term" value="C:plasma membrane"/>
    <property type="evidence" value="ECO:0007669"/>
    <property type="project" value="UniProtKB-SubCell"/>
</dbReference>
<evidence type="ECO:0000259" key="9">
    <source>
        <dbReference type="Pfam" id="PF06750"/>
    </source>
</evidence>
<feature type="transmembrane region" description="Helical" evidence="7">
    <location>
        <begin position="99"/>
        <end position="117"/>
    </location>
</feature>
<protein>
    <submittedName>
        <fullName evidence="10">Prepilin peptidase</fullName>
    </submittedName>
</protein>
<keyword evidence="4 7" id="KW-0812">Transmembrane</keyword>
<evidence type="ECO:0000256" key="3">
    <source>
        <dbReference type="ARBA" id="ARBA00022475"/>
    </source>
</evidence>
<keyword evidence="5 7" id="KW-1133">Transmembrane helix</keyword>
<dbReference type="InterPro" id="IPR000045">
    <property type="entry name" value="Prepilin_IV_endopep_pep"/>
</dbReference>
<dbReference type="Pfam" id="PF06750">
    <property type="entry name" value="A24_N_bact"/>
    <property type="match status" value="1"/>
</dbReference>
<dbReference type="Proteomes" id="UP000054099">
    <property type="component" value="Unassembled WGS sequence"/>
</dbReference>
<evidence type="ECO:0000256" key="6">
    <source>
        <dbReference type="ARBA" id="ARBA00023136"/>
    </source>
</evidence>
<dbReference type="Pfam" id="PF01478">
    <property type="entry name" value="Peptidase_A24"/>
    <property type="match status" value="1"/>
</dbReference>
<evidence type="ECO:0000313" key="11">
    <source>
        <dbReference type="Proteomes" id="UP000054099"/>
    </source>
</evidence>
<feature type="transmembrane region" description="Helical" evidence="7">
    <location>
        <begin position="188"/>
        <end position="209"/>
    </location>
</feature>
<sequence>MEYAFLFFIGLVIGSFCNVAGLRVPLKKSIVYPGSSCSACDRKLGWCELIPVVSWVIQRGRCRGCKGEIMILYPVTELLTGLLFMLSPLLLGWSFELCISWSLIAMLAIITVSDLVYMIIPDRILLVFGSFFITLRLWVQIGSAWNPVLGFLLGFGLLYFIAAASGGGMGGGDVKLMGVAGIVLGWKAVLLAFMLALFFGAVFGTAGIALKRLNRKQRIPFGPFLAAGILFSYFFYEEIAGFYFSQMH</sequence>
<comment type="similarity">
    <text evidence="2">Belongs to the peptidase A24 family.</text>
</comment>
<evidence type="ECO:0000259" key="8">
    <source>
        <dbReference type="Pfam" id="PF01478"/>
    </source>
</evidence>
<keyword evidence="6 7" id="KW-0472">Membrane</keyword>
<dbReference type="GO" id="GO:0004190">
    <property type="term" value="F:aspartic-type endopeptidase activity"/>
    <property type="evidence" value="ECO:0007669"/>
    <property type="project" value="InterPro"/>
</dbReference>
<dbReference type="PANTHER" id="PTHR30487">
    <property type="entry name" value="TYPE 4 PREPILIN-LIKE PROTEINS LEADER PEPTIDE-PROCESSING ENZYME"/>
    <property type="match status" value="1"/>
</dbReference>
<dbReference type="EMBL" id="LNQN01000002">
    <property type="protein sequence ID" value="KSU83766.1"/>
    <property type="molecule type" value="Genomic_DNA"/>
</dbReference>
<dbReference type="GO" id="GO:0006465">
    <property type="term" value="P:signal peptide processing"/>
    <property type="evidence" value="ECO:0007669"/>
    <property type="project" value="TreeGrafter"/>
</dbReference>
<evidence type="ECO:0000256" key="5">
    <source>
        <dbReference type="ARBA" id="ARBA00022989"/>
    </source>
</evidence>
<dbReference type="InterPro" id="IPR050882">
    <property type="entry name" value="Prepilin_peptidase/N-MTase"/>
</dbReference>
<dbReference type="RefSeq" id="WP_061972604.1">
    <property type="nucleotide sequence ID" value="NZ_FMAV01000002.1"/>
</dbReference>
<name>A0A0V8J9E9_9BACL</name>
<keyword evidence="11" id="KW-1185">Reference proteome</keyword>
<comment type="subcellular location">
    <subcellularLocation>
        <location evidence="1">Cell membrane</location>
        <topology evidence="1">Multi-pass membrane protein</topology>
    </subcellularLocation>
</comment>
<comment type="caution">
    <text evidence="10">The sequence shown here is derived from an EMBL/GenBank/DDBJ whole genome shotgun (WGS) entry which is preliminary data.</text>
</comment>
<evidence type="ECO:0000256" key="1">
    <source>
        <dbReference type="ARBA" id="ARBA00004651"/>
    </source>
</evidence>
<dbReference type="InterPro" id="IPR010627">
    <property type="entry name" value="Prepilin_pept_A24_N"/>
</dbReference>
<dbReference type="AlphaFoldDB" id="A0A0V8J9E9"/>
<accession>A0A0V8J9E9</accession>
<evidence type="ECO:0000313" key="10">
    <source>
        <dbReference type="EMBL" id="KSU83766.1"/>
    </source>
</evidence>
<feature type="domain" description="Prepilin peptidase A24 N-terminal" evidence="9">
    <location>
        <begin position="9"/>
        <end position="87"/>
    </location>
</feature>
<feature type="transmembrane region" description="Helical" evidence="7">
    <location>
        <begin position="147"/>
        <end position="167"/>
    </location>
</feature>
<reference evidence="10 11" key="1">
    <citation type="journal article" date="2014" name="Antonie Van Leeuwenhoek">
        <title>Fictibacillus enclensis sp. nov., isolated from marine sediment.</title>
        <authorList>
            <person name="Dastager S.G."/>
            <person name="Mawlankar R."/>
            <person name="Srinivasan K."/>
            <person name="Tang S.K."/>
            <person name="Lee J.C."/>
            <person name="Ramana V.V."/>
            <person name="Shouche Y.S."/>
        </authorList>
    </citation>
    <scope>NUCLEOTIDE SEQUENCE [LARGE SCALE GENOMIC DNA]</scope>
    <source>
        <strain evidence="10 11">NIO-1003</strain>
    </source>
</reference>
<feature type="transmembrane region" description="Helical" evidence="7">
    <location>
        <begin position="71"/>
        <end position="93"/>
    </location>
</feature>
<evidence type="ECO:0000256" key="2">
    <source>
        <dbReference type="ARBA" id="ARBA00005801"/>
    </source>
</evidence>
<feature type="transmembrane region" description="Helical" evidence="7">
    <location>
        <begin position="6"/>
        <end position="26"/>
    </location>
</feature>
<dbReference type="OrthoDB" id="9789291at2"/>
<keyword evidence="3" id="KW-1003">Cell membrane</keyword>
<feature type="transmembrane region" description="Helical" evidence="7">
    <location>
        <begin position="221"/>
        <end position="244"/>
    </location>
</feature>
<evidence type="ECO:0000256" key="7">
    <source>
        <dbReference type="SAM" id="Phobius"/>
    </source>
</evidence>
<gene>
    <name evidence="10" type="ORF">AS030_14615</name>
</gene>
<evidence type="ECO:0000256" key="4">
    <source>
        <dbReference type="ARBA" id="ARBA00022692"/>
    </source>
</evidence>
<proteinExistence type="inferred from homology"/>